<reference evidence="1" key="2">
    <citation type="submission" date="2022-01" db="EMBL/GenBank/DDBJ databases">
        <authorList>
            <person name="Zivanovic Y."/>
            <person name="Moreira D."/>
            <person name="Lopez-Garcia P."/>
        </authorList>
    </citation>
    <scope>NUCLEOTIDE SEQUENCE</scope>
    <source>
        <strain evidence="1">G9</strain>
    </source>
</reference>
<comment type="caution">
    <text evidence="1">The sequence shown here is derived from an EMBL/GenBank/DDBJ whole genome shotgun (WGS) entry which is preliminary data.</text>
</comment>
<dbReference type="PANTHER" id="PTHR30451:SF5">
    <property type="entry name" value="SLR0019 PROTEIN"/>
    <property type="match status" value="1"/>
</dbReference>
<dbReference type="SUPFAM" id="SSF56935">
    <property type="entry name" value="Porins"/>
    <property type="match status" value="1"/>
</dbReference>
<dbReference type="InterPro" id="IPR042186">
    <property type="entry name" value="FimD_plug_dom"/>
</dbReference>
<name>A0ABT6F006_9SYNE</name>
<evidence type="ECO:0000313" key="2">
    <source>
        <dbReference type="Proteomes" id="UP001154265"/>
    </source>
</evidence>
<protein>
    <submittedName>
        <fullName evidence="1">Fimbria/pilus outer membrane usher protein</fullName>
    </submittedName>
</protein>
<reference evidence="1" key="1">
    <citation type="journal article" date="2022" name="Genome Biol. Evol.">
        <title>A New Gene Family Diagnostic for Intracellular Biomineralization of Amorphous Ca Carbonates by Cyanobacteria.</title>
        <authorList>
            <person name="Benzerara K."/>
            <person name="Duprat E."/>
            <person name="Bitard-Feildel T."/>
            <person name="Caumes G."/>
            <person name="Cassier-Chauvat C."/>
            <person name="Chauvat F."/>
            <person name="Dezi M."/>
            <person name="Diop S.I."/>
            <person name="Gaschignard G."/>
            <person name="Gorgen S."/>
            <person name="Gugger M."/>
            <person name="Lopez-Garcia P."/>
            <person name="Millet M."/>
            <person name="Skouri-Panet F."/>
            <person name="Moreira D."/>
            <person name="Callebaut I."/>
        </authorList>
    </citation>
    <scope>NUCLEOTIDE SEQUENCE</scope>
    <source>
        <strain evidence="1">G9</strain>
    </source>
</reference>
<dbReference type="EMBL" id="JAKKUT010000002">
    <property type="protein sequence ID" value="MDG2991167.1"/>
    <property type="molecule type" value="Genomic_DNA"/>
</dbReference>
<keyword evidence="2" id="KW-1185">Reference proteome</keyword>
<dbReference type="PANTHER" id="PTHR30451">
    <property type="entry name" value="OUTER MEMBRANE USHER PROTEIN"/>
    <property type="match status" value="1"/>
</dbReference>
<dbReference type="Gene3D" id="2.60.40.2610">
    <property type="entry name" value="Outer membrane usher protein FimD, plug domain"/>
    <property type="match status" value="1"/>
</dbReference>
<dbReference type="Pfam" id="PF00577">
    <property type="entry name" value="Usher"/>
    <property type="match status" value="2"/>
</dbReference>
<dbReference type="RefSeq" id="WP_277867634.1">
    <property type="nucleotide sequence ID" value="NZ_JAKKUT010000002.1"/>
</dbReference>
<gene>
    <name evidence="1" type="ORF">L3556_09535</name>
</gene>
<organism evidence="1 2">
    <name type="scientific">Candidatus Synechococcus calcipolaris G9</name>
    <dbReference type="NCBI Taxonomy" id="1497997"/>
    <lineage>
        <taxon>Bacteria</taxon>
        <taxon>Bacillati</taxon>
        <taxon>Cyanobacteriota</taxon>
        <taxon>Cyanophyceae</taxon>
        <taxon>Synechococcales</taxon>
        <taxon>Synechococcaceae</taxon>
        <taxon>Synechococcus</taxon>
    </lineage>
</organism>
<sequence>MVPPGPFRLVNLPQSGGFNRVRVIVRGLDGQEQVFDSGFVQFSSLLEPGLSEFNVALGFERQGLGQDSFSYDNDWRFLAYYRRGLLSNVTAGGRIEASSQVVSGGLTVSTALPVGTIDLAGAFSSANGVNGSAAAIAYTYPGNFLSFSGGLRLQSPDYATTSLDPGRDRPLLQSFVSARVPLGSRASLSGQYNLTNPRDQGINNRISIQTQIRVATNVNLFLQAARSQFRPNDPVNEFSIGLNYFLGNSTSLNAGWRQRGDEGVPTLSVQRSLPPGEGYGYRVELQQQATQSRAATSFSYNTPWSRYQLGYTQSGDIGSNLMVAEGGIVAIGGEVYATRPVQGSFALIQVPDSPNVRGYLSNQEIGRTNRRGNLLIPSLLPYFGNQLSINDQDIDLDFDVGETSQLIAPPFRGGAIARFNVRRVQNIIGAIALEKAGEKIIPSYGQLIIRVGDRREVSPLTQAGEFFFDNIDPGTYTAEVAYQEDICVFEITIPASDELFITLEPLVCSLAQP</sequence>
<dbReference type="InterPro" id="IPR000015">
    <property type="entry name" value="Fimb_usher"/>
</dbReference>
<accession>A0ABT6F006</accession>
<dbReference type="Proteomes" id="UP001154265">
    <property type="component" value="Unassembled WGS sequence"/>
</dbReference>
<evidence type="ECO:0000313" key="1">
    <source>
        <dbReference type="EMBL" id="MDG2991167.1"/>
    </source>
</evidence>
<proteinExistence type="predicted"/>